<evidence type="ECO:0000313" key="3">
    <source>
        <dbReference type="Proteomes" id="UP000248340"/>
    </source>
</evidence>
<organism evidence="2 3">
    <name type="scientific">Aspergillus uvarum CBS 121591</name>
    <dbReference type="NCBI Taxonomy" id="1448315"/>
    <lineage>
        <taxon>Eukaryota</taxon>
        <taxon>Fungi</taxon>
        <taxon>Dikarya</taxon>
        <taxon>Ascomycota</taxon>
        <taxon>Pezizomycotina</taxon>
        <taxon>Eurotiomycetes</taxon>
        <taxon>Eurotiomycetidae</taxon>
        <taxon>Eurotiales</taxon>
        <taxon>Aspergillaceae</taxon>
        <taxon>Aspergillus</taxon>
        <taxon>Aspergillus subgen. Circumdati</taxon>
    </lineage>
</organism>
<dbReference type="GO" id="GO:0016020">
    <property type="term" value="C:membrane"/>
    <property type="evidence" value="ECO:0007669"/>
    <property type="project" value="TreeGrafter"/>
</dbReference>
<dbReference type="InterPro" id="IPR022812">
    <property type="entry name" value="Dynamin"/>
</dbReference>
<dbReference type="GO" id="GO:0006897">
    <property type="term" value="P:endocytosis"/>
    <property type="evidence" value="ECO:0007669"/>
    <property type="project" value="TreeGrafter"/>
</dbReference>
<dbReference type="OrthoDB" id="415706at2759"/>
<dbReference type="SUPFAM" id="SSF52540">
    <property type="entry name" value="P-loop containing nucleoside triphosphate hydrolases"/>
    <property type="match status" value="1"/>
</dbReference>
<feature type="domain" description="Dynamin stalk" evidence="1">
    <location>
        <begin position="29"/>
        <end position="153"/>
    </location>
</feature>
<dbReference type="GeneID" id="37134661"/>
<dbReference type="GO" id="GO:0005739">
    <property type="term" value="C:mitochondrion"/>
    <property type="evidence" value="ECO:0007669"/>
    <property type="project" value="TreeGrafter"/>
</dbReference>
<dbReference type="AlphaFoldDB" id="A0A319BX75"/>
<dbReference type="GO" id="GO:0000266">
    <property type="term" value="P:mitochondrial fission"/>
    <property type="evidence" value="ECO:0007669"/>
    <property type="project" value="TreeGrafter"/>
</dbReference>
<dbReference type="Gene3D" id="3.40.50.300">
    <property type="entry name" value="P-loop containing nucleotide triphosphate hydrolases"/>
    <property type="match status" value="1"/>
</dbReference>
<dbReference type="PANTHER" id="PTHR11566:SF66">
    <property type="entry name" value="INTERFERON-INDUCED GTP-BINDING PROTEIN MX"/>
    <property type="match status" value="1"/>
</dbReference>
<feature type="non-terminal residue" evidence="2">
    <location>
        <position position="1"/>
    </location>
</feature>
<protein>
    <recommendedName>
        <fullName evidence="1">Dynamin stalk domain-containing protein</fullName>
    </recommendedName>
</protein>
<reference evidence="2 3" key="1">
    <citation type="submission" date="2016-12" db="EMBL/GenBank/DDBJ databases">
        <title>The genomes of Aspergillus section Nigri reveals drivers in fungal speciation.</title>
        <authorList>
            <consortium name="DOE Joint Genome Institute"/>
            <person name="Vesth T.C."/>
            <person name="Nybo J."/>
            <person name="Theobald S."/>
            <person name="Brandl J."/>
            <person name="Frisvad J.C."/>
            <person name="Nielsen K.F."/>
            <person name="Lyhne E.K."/>
            <person name="Kogle M.E."/>
            <person name="Kuo A."/>
            <person name="Riley R."/>
            <person name="Clum A."/>
            <person name="Nolan M."/>
            <person name="Lipzen A."/>
            <person name="Salamov A."/>
            <person name="Henrissat B."/>
            <person name="Wiebenga A."/>
            <person name="De Vries R.P."/>
            <person name="Grigoriev I.V."/>
            <person name="Mortensen U.H."/>
            <person name="Andersen M.R."/>
            <person name="Baker S.E."/>
        </authorList>
    </citation>
    <scope>NUCLEOTIDE SEQUENCE [LARGE SCALE GENOMIC DNA]</scope>
    <source>
        <strain evidence="2 3">CBS 121591</strain>
    </source>
</reference>
<dbReference type="GO" id="GO:0003924">
    <property type="term" value="F:GTPase activity"/>
    <property type="evidence" value="ECO:0007669"/>
    <property type="project" value="TreeGrafter"/>
</dbReference>
<dbReference type="InterPro" id="IPR000375">
    <property type="entry name" value="Dynamin_stalk"/>
</dbReference>
<dbReference type="Proteomes" id="UP000248340">
    <property type="component" value="Unassembled WGS sequence"/>
</dbReference>
<dbReference type="Pfam" id="PF01031">
    <property type="entry name" value="Dynamin_M"/>
    <property type="match status" value="1"/>
</dbReference>
<gene>
    <name evidence="2" type="ORF">BO82DRAFT_296892</name>
</gene>
<dbReference type="RefSeq" id="XP_025486359.1">
    <property type="nucleotide sequence ID" value="XM_025631920.1"/>
</dbReference>
<proteinExistence type="predicted"/>
<name>A0A319BX75_9EURO</name>
<dbReference type="GO" id="GO:0008017">
    <property type="term" value="F:microtubule binding"/>
    <property type="evidence" value="ECO:0007669"/>
    <property type="project" value="TreeGrafter"/>
</dbReference>
<accession>A0A319BX75</accession>
<evidence type="ECO:0000313" key="2">
    <source>
        <dbReference type="EMBL" id="PYH76159.1"/>
    </source>
</evidence>
<dbReference type="PANTHER" id="PTHR11566">
    <property type="entry name" value="DYNAMIN"/>
    <property type="match status" value="1"/>
</dbReference>
<dbReference type="GO" id="GO:0005874">
    <property type="term" value="C:microtubule"/>
    <property type="evidence" value="ECO:0007669"/>
    <property type="project" value="TreeGrafter"/>
</dbReference>
<sequence>DPTGERTLGIITKPDCLLHGLDSENQFLRLARNKDIYFKLGWHILKNQSFKEAKFSIKKQNSSESAYFQKSIFGILFSNYIGIKSLVNCLSRLLFSYIQQALSRLQKELDEALENNKKEIFIIGEARTSPENCKMFLTQLGLSFYKICKAAVNSYYKEEYFIS</sequence>
<keyword evidence="3" id="KW-1185">Reference proteome</keyword>
<dbReference type="EMBL" id="KZ821765">
    <property type="protein sequence ID" value="PYH76159.1"/>
    <property type="molecule type" value="Genomic_DNA"/>
</dbReference>
<evidence type="ECO:0000259" key="1">
    <source>
        <dbReference type="Pfam" id="PF01031"/>
    </source>
</evidence>
<dbReference type="InterPro" id="IPR027417">
    <property type="entry name" value="P-loop_NTPase"/>
</dbReference>
<dbReference type="GO" id="GO:0016559">
    <property type="term" value="P:peroxisome fission"/>
    <property type="evidence" value="ECO:0007669"/>
    <property type="project" value="TreeGrafter"/>
</dbReference>
<dbReference type="STRING" id="1448315.A0A319BX75"/>
<dbReference type="VEuPathDB" id="FungiDB:BO82DRAFT_296892"/>
<dbReference type="GO" id="GO:0048312">
    <property type="term" value="P:intracellular distribution of mitochondria"/>
    <property type="evidence" value="ECO:0007669"/>
    <property type="project" value="TreeGrafter"/>
</dbReference>